<reference evidence="2 3" key="1">
    <citation type="journal article" date="2009" name="Nat. Genet.">
        <title>The genome of the cucumber, Cucumis sativus L.</title>
        <authorList>
            <person name="Huang S."/>
            <person name="Li R."/>
            <person name="Zhang Z."/>
            <person name="Li L."/>
            <person name="Gu X."/>
            <person name="Fan W."/>
            <person name="Lucas W.J."/>
            <person name="Wang X."/>
            <person name="Xie B."/>
            <person name="Ni P."/>
            <person name="Ren Y."/>
            <person name="Zhu H."/>
            <person name="Li J."/>
            <person name="Lin K."/>
            <person name="Jin W."/>
            <person name="Fei Z."/>
            <person name="Li G."/>
            <person name="Staub J."/>
            <person name="Kilian A."/>
            <person name="van der Vossen E.A."/>
            <person name="Wu Y."/>
            <person name="Guo J."/>
            <person name="He J."/>
            <person name="Jia Z."/>
            <person name="Ren Y."/>
            <person name="Tian G."/>
            <person name="Lu Y."/>
            <person name="Ruan J."/>
            <person name="Qian W."/>
            <person name="Wang M."/>
            <person name="Huang Q."/>
            <person name="Li B."/>
            <person name="Xuan Z."/>
            <person name="Cao J."/>
            <person name="Asan"/>
            <person name="Wu Z."/>
            <person name="Zhang J."/>
            <person name="Cai Q."/>
            <person name="Bai Y."/>
            <person name="Zhao B."/>
            <person name="Han Y."/>
            <person name="Li Y."/>
            <person name="Li X."/>
            <person name="Wang S."/>
            <person name="Shi Q."/>
            <person name="Liu S."/>
            <person name="Cho W.K."/>
            <person name="Kim J.Y."/>
            <person name="Xu Y."/>
            <person name="Heller-Uszynska K."/>
            <person name="Miao H."/>
            <person name="Cheng Z."/>
            <person name="Zhang S."/>
            <person name="Wu J."/>
            <person name="Yang Y."/>
            <person name="Kang H."/>
            <person name="Li M."/>
            <person name="Liang H."/>
            <person name="Ren X."/>
            <person name="Shi Z."/>
            <person name="Wen M."/>
            <person name="Jian M."/>
            <person name="Yang H."/>
            <person name="Zhang G."/>
            <person name="Yang Z."/>
            <person name="Chen R."/>
            <person name="Liu S."/>
            <person name="Li J."/>
            <person name="Ma L."/>
            <person name="Liu H."/>
            <person name="Zhou Y."/>
            <person name="Zhao J."/>
            <person name="Fang X."/>
            <person name="Li G."/>
            <person name="Fang L."/>
            <person name="Li Y."/>
            <person name="Liu D."/>
            <person name="Zheng H."/>
            <person name="Zhang Y."/>
            <person name="Qin N."/>
            <person name="Li Z."/>
            <person name="Yang G."/>
            <person name="Yang S."/>
            <person name="Bolund L."/>
            <person name="Kristiansen K."/>
            <person name="Zheng H."/>
            <person name="Li S."/>
            <person name="Zhang X."/>
            <person name="Yang H."/>
            <person name="Wang J."/>
            <person name="Sun R."/>
            <person name="Zhang B."/>
            <person name="Jiang S."/>
            <person name="Wang J."/>
            <person name="Du Y."/>
            <person name="Li S."/>
        </authorList>
    </citation>
    <scope>NUCLEOTIDE SEQUENCE [LARGE SCALE GENOMIC DNA]</scope>
    <source>
        <strain evidence="3">cv. 9930</strain>
    </source>
</reference>
<dbReference type="Gramene" id="KGN56346">
    <property type="protein sequence ID" value="KGN56346"/>
    <property type="gene ID" value="Csa_3G116830"/>
</dbReference>
<dbReference type="AlphaFoldDB" id="A0A0A0L8A3"/>
<organism evidence="2 3">
    <name type="scientific">Cucumis sativus</name>
    <name type="common">Cucumber</name>
    <dbReference type="NCBI Taxonomy" id="3659"/>
    <lineage>
        <taxon>Eukaryota</taxon>
        <taxon>Viridiplantae</taxon>
        <taxon>Streptophyta</taxon>
        <taxon>Embryophyta</taxon>
        <taxon>Tracheophyta</taxon>
        <taxon>Spermatophyta</taxon>
        <taxon>Magnoliopsida</taxon>
        <taxon>eudicotyledons</taxon>
        <taxon>Gunneridae</taxon>
        <taxon>Pentapetalae</taxon>
        <taxon>rosids</taxon>
        <taxon>fabids</taxon>
        <taxon>Cucurbitales</taxon>
        <taxon>Cucurbitaceae</taxon>
        <taxon>Benincaseae</taxon>
        <taxon>Cucumis</taxon>
    </lineage>
</organism>
<protein>
    <submittedName>
        <fullName evidence="2">Uncharacterized protein</fullName>
    </submittedName>
</protein>
<accession>A0A0A0L8A3</accession>
<proteinExistence type="predicted"/>
<feature type="region of interest" description="Disordered" evidence="1">
    <location>
        <begin position="59"/>
        <end position="79"/>
    </location>
</feature>
<evidence type="ECO:0000313" key="3">
    <source>
        <dbReference type="Proteomes" id="UP000029981"/>
    </source>
</evidence>
<name>A0A0A0L8A3_CUCSA</name>
<evidence type="ECO:0000256" key="1">
    <source>
        <dbReference type="SAM" id="MobiDB-lite"/>
    </source>
</evidence>
<reference evidence="2 3" key="3">
    <citation type="journal article" date="2010" name="BMC Genomics">
        <title>Transcriptome sequencing and comparative analysis of cucumber flowers with different sex types.</title>
        <authorList>
            <person name="Guo S."/>
            <person name="Zheng Y."/>
            <person name="Joung J.G."/>
            <person name="Liu S."/>
            <person name="Zhang Z."/>
            <person name="Crasta O.R."/>
            <person name="Sobral B.W."/>
            <person name="Xu Y."/>
            <person name="Huang S."/>
            <person name="Fei Z."/>
        </authorList>
    </citation>
    <scope>NUCLEOTIDE SEQUENCE [LARGE SCALE GENOMIC DNA]</scope>
    <source>
        <strain evidence="3">cv. 9930</strain>
    </source>
</reference>
<gene>
    <name evidence="2" type="ORF">Csa_3G116830</name>
</gene>
<sequence>MVCTKTQNSDKFLTQKKVVVVTNTFLLENNGDLYFHWEWLQTETPLPLESELATIGLKSRKDAPQVPKAAEHPPRVQLT</sequence>
<reference evidence="2 3" key="4">
    <citation type="journal article" date="2011" name="BMC Genomics">
        <title>RNA-Seq improves annotation of protein-coding genes in the cucumber genome.</title>
        <authorList>
            <person name="Li Z."/>
            <person name="Zhang Z."/>
            <person name="Yan P."/>
            <person name="Huang S."/>
            <person name="Fei Z."/>
            <person name="Lin K."/>
        </authorList>
    </citation>
    <scope>NUCLEOTIDE SEQUENCE [LARGE SCALE GENOMIC DNA]</scope>
    <source>
        <strain evidence="3">cv. 9930</strain>
    </source>
</reference>
<dbReference type="EMBL" id="CM002924">
    <property type="protein sequence ID" value="KGN56346.1"/>
    <property type="molecule type" value="Genomic_DNA"/>
</dbReference>
<dbReference type="Proteomes" id="UP000029981">
    <property type="component" value="Chromosome 3"/>
</dbReference>
<keyword evidence="3" id="KW-1185">Reference proteome</keyword>
<evidence type="ECO:0000313" key="2">
    <source>
        <dbReference type="EMBL" id="KGN56346.1"/>
    </source>
</evidence>
<reference evidence="2 3" key="2">
    <citation type="journal article" date="2009" name="PLoS ONE">
        <title>An integrated genetic and cytogenetic map of the cucumber genome.</title>
        <authorList>
            <person name="Ren Y."/>
            <person name="Zhang Z."/>
            <person name="Liu J."/>
            <person name="Staub J.E."/>
            <person name="Han Y."/>
            <person name="Cheng Z."/>
            <person name="Li X."/>
            <person name="Lu J."/>
            <person name="Miao H."/>
            <person name="Kang H."/>
            <person name="Xie B."/>
            <person name="Gu X."/>
            <person name="Wang X."/>
            <person name="Du Y."/>
            <person name="Jin W."/>
            <person name="Huang S."/>
        </authorList>
    </citation>
    <scope>NUCLEOTIDE SEQUENCE [LARGE SCALE GENOMIC DNA]</scope>
    <source>
        <strain evidence="3">cv. 9930</strain>
    </source>
</reference>